<feature type="compositionally biased region" description="Acidic residues" evidence="1">
    <location>
        <begin position="72"/>
        <end position="83"/>
    </location>
</feature>
<evidence type="ECO:0000256" key="1">
    <source>
        <dbReference type="SAM" id="MobiDB-lite"/>
    </source>
</evidence>
<feature type="compositionally biased region" description="Acidic residues" evidence="1">
    <location>
        <begin position="90"/>
        <end position="103"/>
    </location>
</feature>
<feature type="compositionally biased region" description="Low complexity" evidence="1">
    <location>
        <begin position="104"/>
        <end position="113"/>
    </location>
</feature>
<dbReference type="EMBL" id="VFOP01000001">
    <property type="protein sequence ID" value="TQL52180.1"/>
    <property type="molecule type" value="Genomic_DNA"/>
</dbReference>
<proteinExistence type="predicted"/>
<protein>
    <submittedName>
        <fullName evidence="2">Uncharacterized protein</fullName>
    </submittedName>
</protein>
<gene>
    <name evidence="2" type="ORF">FB467_3358</name>
</gene>
<dbReference type="RefSeq" id="WP_141786088.1">
    <property type="nucleotide sequence ID" value="NZ_BAAAIK010000001.1"/>
</dbReference>
<evidence type="ECO:0000313" key="2">
    <source>
        <dbReference type="EMBL" id="TQL52180.1"/>
    </source>
</evidence>
<feature type="region of interest" description="Disordered" evidence="1">
    <location>
        <begin position="21"/>
        <end position="116"/>
    </location>
</feature>
<keyword evidence="3" id="KW-1185">Reference proteome</keyword>
<accession>A0A542YVS2</accession>
<dbReference type="PROSITE" id="PS51257">
    <property type="entry name" value="PROKAR_LIPOPROTEIN"/>
    <property type="match status" value="1"/>
</dbReference>
<dbReference type="AlphaFoldDB" id="A0A542YVS2"/>
<evidence type="ECO:0000313" key="3">
    <source>
        <dbReference type="Proteomes" id="UP000319516"/>
    </source>
</evidence>
<reference evidence="2 3" key="1">
    <citation type="submission" date="2019-06" db="EMBL/GenBank/DDBJ databases">
        <title>Sequencing the genomes of 1000 actinobacteria strains.</title>
        <authorList>
            <person name="Klenk H.-P."/>
        </authorList>
    </citation>
    <scope>NUCLEOTIDE SEQUENCE [LARGE SCALE GENOMIC DNA]</scope>
    <source>
        <strain evidence="2 3">DSM 12335</strain>
    </source>
</reference>
<organism evidence="2 3">
    <name type="scientific">Ornithinicoccus hortensis</name>
    <dbReference type="NCBI Taxonomy" id="82346"/>
    <lineage>
        <taxon>Bacteria</taxon>
        <taxon>Bacillati</taxon>
        <taxon>Actinomycetota</taxon>
        <taxon>Actinomycetes</taxon>
        <taxon>Micrococcales</taxon>
        <taxon>Intrasporangiaceae</taxon>
        <taxon>Ornithinicoccus</taxon>
    </lineage>
</organism>
<feature type="compositionally biased region" description="Acidic residues" evidence="1">
    <location>
        <begin position="38"/>
        <end position="65"/>
    </location>
</feature>
<dbReference type="Proteomes" id="UP000319516">
    <property type="component" value="Unassembled WGS sequence"/>
</dbReference>
<comment type="caution">
    <text evidence="2">The sequence shown here is derived from an EMBL/GenBank/DDBJ whole genome shotgun (WGS) entry which is preliminary data.</text>
</comment>
<dbReference type="OrthoDB" id="4871806at2"/>
<name>A0A542YVS2_9MICO</name>
<sequence length="233" mass="24573">MRRALVSALAVPVLLLSACGSDDDGAEVVEPNGQTTEETTDDAAEETDDTAVEETDDDAAEETDDTVLGGGDDAEATEDEGVEDGIGATQDDEAEDTDGDDSAAGESASGDEQAAADRTKEWFVAFVSGDEAVCDMMLDFVGDPTVPMKDSENYDLCRNMIPGMVGDIFADSPEIVGVIESMEINGATVEGDTATITQEHFSDMFGEAFGDTEIKLKNIDGEWYVDMNSLSGM</sequence>